<dbReference type="InterPro" id="IPR051680">
    <property type="entry name" value="ATP-dep_Glu-Cys_Ligase-2"/>
</dbReference>
<evidence type="ECO:0000313" key="3">
    <source>
        <dbReference type="EMBL" id="MBB2165496.1"/>
    </source>
</evidence>
<evidence type="ECO:0000313" key="8">
    <source>
        <dbReference type="Proteomes" id="UP000561077"/>
    </source>
</evidence>
<evidence type="ECO:0000313" key="4">
    <source>
        <dbReference type="EMBL" id="MBB2194632.1"/>
    </source>
</evidence>
<evidence type="ECO:0000313" key="7">
    <source>
        <dbReference type="Proteomes" id="UP000540490"/>
    </source>
</evidence>
<dbReference type="EMBL" id="JABEQP010000002">
    <property type="protein sequence ID" value="MBB2196607.1"/>
    <property type="molecule type" value="Genomic_DNA"/>
</dbReference>
<dbReference type="PANTHER" id="PTHR34595">
    <property type="entry name" value="BLR5612 PROTEIN"/>
    <property type="match status" value="1"/>
</dbReference>
<name>A0A7W4IMB7_9PROT</name>
<dbReference type="AlphaFoldDB" id="A0A7W4IMB7"/>
<feature type="compositionally biased region" description="Pro residues" evidence="1">
    <location>
        <begin position="334"/>
        <end position="343"/>
    </location>
</feature>
<evidence type="ECO:0000313" key="5">
    <source>
        <dbReference type="EMBL" id="MBB2196607.1"/>
    </source>
</evidence>
<evidence type="ECO:0000256" key="1">
    <source>
        <dbReference type="SAM" id="MobiDB-lite"/>
    </source>
</evidence>
<dbReference type="PANTHER" id="PTHR34595:SF7">
    <property type="entry name" value="SLL1039 PROTEIN"/>
    <property type="match status" value="1"/>
</dbReference>
<reference evidence="6 7" key="1">
    <citation type="submission" date="2020-04" db="EMBL/GenBank/DDBJ databases">
        <title>Description of novel Gluconacetobacter.</title>
        <authorList>
            <person name="Sombolestani A."/>
        </authorList>
    </citation>
    <scope>NUCLEOTIDE SEQUENCE [LARGE SCALE GENOMIC DNA]</scope>
    <source>
        <strain evidence="4 7">LMG 1728</strain>
        <strain evidence="3 8">LMG 1731</strain>
        <strain evidence="5 6">LMG 22058</strain>
    </source>
</reference>
<dbReference type="Pfam" id="PF04168">
    <property type="entry name" value="Alpha-E"/>
    <property type="match status" value="1"/>
</dbReference>
<feature type="domain" description="DUF403" evidence="2">
    <location>
        <begin position="23"/>
        <end position="331"/>
    </location>
</feature>
<evidence type="ECO:0000259" key="2">
    <source>
        <dbReference type="Pfam" id="PF04168"/>
    </source>
</evidence>
<proteinExistence type="predicted"/>
<keyword evidence="7" id="KW-1185">Reference proteome</keyword>
<dbReference type="Proteomes" id="UP000530320">
    <property type="component" value="Unassembled WGS sequence"/>
</dbReference>
<protein>
    <submittedName>
        <fullName evidence="3">Alpha-E domain-containing protein</fullName>
    </submittedName>
</protein>
<organism evidence="3 8">
    <name type="scientific">Gluconacetobacter dulcium</name>
    <dbReference type="NCBI Taxonomy" id="2729096"/>
    <lineage>
        <taxon>Bacteria</taxon>
        <taxon>Pseudomonadati</taxon>
        <taxon>Pseudomonadota</taxon>
        <taxon>Alphaproteobacteria</taxon>
        <taxon>Acetobacterales</taxon>
        <taxon>Acetobacteraceae</taxon>
        <taxon>Gluconacetobacter</taxon>
    </lineage>
</organism>
<comment type="caution">
    <text evidence="3">The sequence shown here is derived from an EMBL/GenBank/DDBJ whole genome shotgun (WGS) entry which is preliminary data.</text>
</comment>
<dbReference type="EMBL" id="JABEQO010000016">
    <property type="protein sequence ID" value="MBB2165496.1"/>
    <property type="molecule type" value="Genomic_DNA"/>
</dbReference>
<accession>A0A7W4IMB7</accession>
<dbReference type="Proteomes" id="UP000561077">
    <property type="component" value="Unassembled WGS sequence"/>
</dbReference>
<dbReference type="InterPro" id="IPR007296">
    <property type="entry name" value="DUF403"/>
</dbReference>
<dbReference type="Proteomes" id="UP000540490">
    <property type="component" value="Unassembled WGS sequence"/>
</dbReference>
<gene>
    <name evidence="4" type="ORF">HLH25_13495</name>
    <name evidence="3" type="ORF">HLH26_13310</name>
    <name evidence="5" type="ORF">HLH44_03855</name>
</gene>
<sequence>MGAGIMNPVMIDIPPGGIGMPNLLSRYAECTIWLARYMERIENLARLIDVTETFVRARSTSTGWLSIVQINADDERFFERHEVASEENVVGFYVIDRENPNSIVSIAHAARENARSLRPLISTEMWMHLNMFTNAVSTLGPSDIRASNLSALCARLKQDCQTHHGITEGTFYRDQAWLFYLIGRNLERADQITRLIDIKYHTLLPSVAGVGSEVDIGQWAAVLRSAAAYHAFRRTVRDDMTPAHVVGFLLKNDGFPRALSTSLRQLYWAVGHLRTDYGLKNGYAAAERIEELRATLAEQTVEDIIVRGLHEFLDWVQRELHLVQGEIARAFWPPAMPAPPANPAPDAGFSQEQSQS</sequence>
<evidence type="ECO:0000313" key="6">
    <source>
        <dbReference type="Proteomes" id="UP000530320"/>
    </source>
</evidence>
<dbReference type="EMBL" id="JABEQN010000016">
    <property type="protein sequence ID" value="MBB2194632.1"/>
    <property type="molecule type" value="Genomic_DNA"/>
</dbReference>
<feature type="region of interest" description="Disordered" evidence="1">
    <location>
        <begin position="334"/>
        <end position="356"/>
    </location>
</feature>